<dbReference type="Proteomes" id="UP001500503">
    <property type="component" value="Unassembled WGS sequence"/>
</dbReference>
<sequence length="92" mass="10066">MDGRIVRRWIGEYPELALGEPFGVERRLLDAYGITGKPEDLAPEDDKLGEWTAGWGDCYATTIAAEFSLDPTEISQDTNVSGAMLVANTPSF</sequence>
<evidence type="ECO:0000313" key="2">
    <source>
        <dbReference type="Proteomes" id="UP001500503"/>
    </source>
</evidence>
<gene>
    <name evidence="1" type="ORF">GCM10023191_079950</name>
</gene>
<dbReference type="RefSeq" id="WP_345472991.1">
    <property type="nucleotide sequence ID" value="NZ_BAABHF010000048.1"/>
</dbReference>
<evidence type="ECO:0000313" key="1">
    <source>
        <dbReference type="EMBL" id="GAA4513202.1"/>
    </source>
</evidence>
<reference evidence="2" key="1">
    <citation type="journal article" date="2019" name="Int. J. Syst. Evol. Microbiol.">
        <title>The Global Catalogue of Microorganisms (GCM) 10K type strain sequencing project: providing services to taxonomists for standard genome sequencing and annotation.</title>
        <authorList>
            <consortium name="The Broad Institute Genomics Platform"/>
            <consortium name="The Broad Institute Genome Sequencing Center for Infectious Disease"/>
            <person name="Wu L."/>
            <person name="Ma J."/>
        </authorList>
    </citation>
    <scope>NUCLEOTIDE SEQUENCE [LARGE SCALE GENOMIC DNA]</scope>
    <source>
        <strain evidence="2">JCM 17933</strain>
    </source>
</reference>
<name>A0ABP8QYH9_9ACTN</name>
<proteinExistence type="predicted"/>
<dbReference type="EMBL" id="BAABHF010000048">
    <property type="protein sequence ID" value="GAA4513202.1"/>
    <property type="molecule type" value="Genomic_DNA"/>
</dbReference>
<organism evidence="1 2">
    <name type="scientific">Actinoallomurus oryzae</name>
    <dbReference type="NCBI Taxonomy" id="502180"/>
    <lineage>
        <taxon>Bacteria</taxon>
        <taxon>Bacillati</taxon>
        <taxon>Actinomycetota</taxon>
        <taxon>Actinomycetes</taxon>
        <taxon>Streptosporangiales</taxon>
        <taxon>Thermomonosporaceae</taxon>
        <taxon>Actinoallomurus</taxon>
    </lineage>
</organism>
<comment type="caution">
    <text evidence="1">The sequence shown here is derived from an EMBL/GenBank/DDBJ whole genome shotgun (WGS) entry which is preliminary data.</text>
</comment>
<keyword evidence="2" id="KW-1185">Reference proteome</keyword>
<protein>
    <submittedName>
        <fullName evidence="1">Uncharacterized protein</fullName>
    </submittedName>
</protein>
<accession>A0ABP8QYH9</accession>